<proteinExistence type="predicted"/>
<protein>
    <submittedName>
        <fullName evidence="1">Uncharacterized protein</fullName>
    </submittedName>
</protein>
<dbReference type="EMBL" id="KZ293668">
    <property type="protein sequence ID" value="PBK89491.1"/>
    <property type="molecule type" value="Genomic_DNA"/>
</dbReference>
<accession>A0A2H3D2I2</accession>
<keyword evidence="2" id="KW-1185">Reference proteome</keyword>
<dbReference type="OrthoDB" id="10603540at2759"/>
<evidence type="ECO:0000313" key="1">
    <source>
        <dbReference type="EMBL" id="PBK89491.1"/>
    </source>
</evidence>
<evidence type="ECO:0000313" key="2">
    <source>
        <dbReference type="Proteomes" id="UP000217790"/>
    </source>
</evidence>
<dbReference type="InParanoid" id="A0A2H3D2I2"/>
<organism evidence="1 2">
    <name type="scientific">Armillaria gallica</name>
    <name type="common">Bulbous honey fungus</name>
    <name type="synonym">Armillaria bulbosa</name>
    <dbReference type="NCBI Taxonomy" id="47427"/>
    <lineage>
        <taxon>Eukaryota</taxon>
        <taxon>Fungi</taxon>
        <taxon>Dikarya</taxon>
        <taxon>Basidiomycota</taxon>
        <taxon>Agaricomycotina</taxon>
        <taxon>Agaricomycetes</taxon>
        <taxon>Agaricomycetidae</taxon>
        <taxon>Agaricales</taxon>
        <taxon>Marasmiineae</taxon>
        <taxon>Physalacriaceae</taxon>
        <taxon>Armillaria</taxon>
    </lineage>
</organism>
<dbReference type="Proteomes" id="UP000217790">
    <property type="component" value="Unassembled WGS sequence"/>
</dbReference>
<dbReference type="AlphaFoldDB" id="A0A2H3D2I2"/>
<reference evidence="2" key="1">
    <citation type="journal article" date="2017" name="Nat. Ecol. Evol.">
        <title>Genome expansion and lineage-specific genetic innovations in the forest pathogenic fungi Armillaria.</title>
        <authorList>
            <person name="Sipos G."/>
            <person name="Prasanna A.N."/>
            <person name="Walter M.C."/>
            <person name="O'Connor E."/>
            <person name="Balint B."/>
            <person name="Krizsan K."/>
            <person name="Kiss B."/>
            <person name="Hess J."/>
            <person name="Varga T."/>
            <person name="Slot J."/>
            <person name="Riley R."/>
            <person name="Boka B."/>
            <person name="Rigling D."/>
            <person name="Barry K."/>
            <person name="Lee J."/>
            <person name="Mihaltcheva S."/>
            <person name="LaButti K."/>
            <person name="Lipzen A."/>
            <person name="Waldron R."/>
            <person name="Moloney N.M."/>
            <person name="Sperisen C."/>
            <person name="Kredics L."/>
            <person name="Vagvoelgyi C."/>
            <person name="Patrignani A."/>
            <person name="Fitzpatrick D."/>
            <person name="Nagy I."/>
            <person name="Doyle S."/>
            <person name="Anderson J.B."/>
            <person name="Grigoriev I.V."/>
            <person name="Gueldener U."/>
            <person name="Muensterkoetter M."/>
            <person name="Nagy L.G."/>
        </authorList>
    </citation>
    <scope>NUCLEOTIDE SEQUENCE [LARGE SCALE GENOMIC DNA]</scope>
    <source>
        <strain evidence="2">Ar21-2</strain>
    </source>
</reference>
<name>A0A2H3D2I2_ARMGA</name>
<sequence>MLTTFQPSTINCTCVAISPFPKETSNLLSILQTYDLLKLAIHPSTRIWYFKGWEEDLEKQEESWLMETLQLDLSAVTDVQRAREQTPTPSWKTILSKVPMLYQTHFSQT</sequence>
<gene>
    <name evidence="1" type="ORF">ARMGADRAFT_1083479</name>
</gene>